<sequence>MISQGLPPCEAPTSTPQAATPQTTLPTDVSTTELASPLSSSAVALSQSPGLPPPAVSATAKTVLPTAVHQSSTSGAVPACQSSALESRTLAVVNASEFHLDEPKSRYVSLARIHTSQTLITTSSSSSSSTTIIHGPRPHLISTVIDHAQPAAVVESQHPDSISSTAAMKHNL</sequence>
<gene>
    <name evidence="2" type="ORF">LWI28_017790</name>
</gene>
<proteinExistence type="predicted"/>
<protein>
    <submittedName>
        <fullName evidence="2">Uncharacterized protein</fullName>
    </submittedName>
</protein>
<accession>A0AAD5J648</accession>
<name>A0AAD5J648_ACENE</name>
<reference evidence="2" key="1">
    <citation type="journal article" date="2022" name="Plant J.">
        <title>Strategies of tolerance reflected in two North American maple genomes.</title>
        <authorList>
            <person name="McEvoy S.L."/>
            <person name="Sezen U.U."/>
            <person name="Trouern-Trend A."/>
            <person name="McMahon S.M."/>
            <person name="Schaberg P.G."/>
            <person name="Yang J."/>
            <person name="Wegrzyn J.L."/>
            <person name="Swenson N.G."/>
        </authorList>
    </citation>
    <scope>NUCLEOTIDE SEQUENCE</scope>
    <source>
        <strain evidence="2">91603</strain>
    </source>
</reference>
<feature type="compositionally biased region" description="Low complexity" evidence="1">
    <location>
        <begin position="11"/>
        <end position="27"/>
    </location>
</feature>
<dbReference type="AlphaFoldDB" id="A0AAD5J648"/>
<reference evidence="2" key="2">
    <citation type="submission" date="2023-02" db="EMBL/GenBank/DDBJ databases">
        <authorList>
            <person name="Swenson N.G."/>
            <person name="Wegrzyn J.L."/>
            <person name="Mcevoy S.L."/>
        </authorList>
    </citation>
    <scope>NUCLEOTIDE SEQUENCE</scope>
    <source>
        <strain evidence="2">91603</strain>
        <tissue evidence="2">Leaf</tissue>
    </source>
</reference>
<comment type="caution">
    <text evidence="2">The sequence shown here is derived from an EMBL/GenBank/DDBJ whole genome shotgun (WGS) entry which is preliminary data.</text>
</comment>
<evidence type="ECO:0000256" key="1">
    <source>
        <dbReference type="SAM" id="MobiDB-lite"/>
    </source>
</evidence>
<dbReference type="EMBL" id="JAJSOW010000100">
    <property type="protein sequence ID" value="KAI9186489.1"/>
    <property type="molecule type" value="Genomic_DNA"/>
</dbReference>
<feature type="compositionally biased region" description="Low complexity" evidence="1">
    <location>
        <begin position="34"/>
        <end position="48"/>
    </location>
</feature>
<keyword evidence="3" id="KW-1185">Reference proteome</keyword>
<evidence type="ECO:0000313" key="2">
    <source>
        <dbReference type="EMBL" id="KAI9186489.1"/>
    </source>
</evidence>
<feature type="region of interest" description="Disordered" evidence="1">
    <location>
        <begin position="1"/>
        <end position="57"/>
    </location>
</feature>
<organism evidence="2 3">
    <name type="scientific">Acer negundo</name>
    <name type="common">Box elder</name>
    <dbReference type="NCBI Taxonomy" id="4023"/>
    <lineage>
        <taxon>Eukaryota</taxon>
        <taxon>Viridiplantae</taxon>
        <taxon>Streptophyta</taxon>
        <taxon>Embryophyta</taxon>
        <taxon>Tracheophyta</taxon>
        <taxon>Spermatophyta</taxon>
        <taxon>Magnoliopsida</taxon>
        <taxon>eudicotyledons</taxon>
        <taxon>Gunneridae</taxon>
        <taxon>Pentapetalae</taxon>
        <taxon>rosids</taxon>
        <taxon>malvids</taxon>
        <taxon>Sapindales</taxon>
        <taxon>Sapindaceae</taxon>
        <taxon>Hippocastanoideae</taxon>
        <taxon>Acereae</taxon>
        <taxon>Acer</taxon>
    </lineage>
</organism>
<dbReference type="Proteomes" id="UP001064489">
    <property type="component" value="Chromosome 3"/>
</dbReference>
<evidence type="ECO:0000313" key="3">
    <source>
        <dbReference type="Proteomes" id="UP001064489"/>
    </source>
</evidence>